<dbReference type="PANTHER" id="PTHR31157">
    <property type="entry name" value="SCP DOMAIN-CONTAINING PROTEIN"/>
    <property type="match status" value="1"/>
</dbReference>
<dbReference type="EMBL" id="CP002086">
    <property type="protein sequence ID" value="ADJ28481.1"/>
    <property type="molecule type" value="Genomic_DNA"/>
</dbReference>
<reference evidence="4 5" key="1">
    <citation type="submission" date="2010-06" db="EMBL/GenBank/DDBJ databases">
        <title>Complete sequence of chromosome of Nitrosococcus watsoni C-113.</title>
        <authorList>
            <consortium name="US DOE Joint Genome Institute"/>
            <person name="Lucas S."/>
            <person name="Copeland A."/>
            <person name="Lapidus A."/>
            <person name="Cheng J.-F."/>
            <person name="Bruce D."/>
            <person name="Goodwin L."/>
            <person name="Pitluck S."/>
            <person name="Malfatti S.A."/>
            <person name="Chain P.S.G."/>
            <person name="Land M."/>
            <person name="Hauser L."/>
            <person name="Kyrpides N."/>
            <person name="Ivanova N."/>
            <person name="Cambell M.A."/>
            <person name="Heidelberg J.F."/>
            <person name="Klotz M.G."/>
            <person name="Woyke T."/>
        </authorList>
    </citation>
    <scope>NUCLEOTIDE SEQUENCE [LARGE SCALE GENOMIC DNA]</scope>
    <source>
        <strain evidence="4 5">C-113</strain>
    </source>
</reference>
<name>D8K6F4_NITWC</name>
<dbReference type="HOGENOM" id="CLU_093823_0_0_6"/>
<dbReference type="PANTHER" id="PTHR31157:SF1">
    <property type="entry name" value="SCP DOMAIN-CONTAINING PROTEIN"/>
    <property type="match status" value="1"/>
</dbReference>
<sequence length="259" mass="29446">MSRQNLLIFLFAAFLLPAFTYAEEEAPKSSKAPVAQPRQEKSSPHLTKAAKGIISRTNTFRQEKGRQKLAVNPKLREASQYFAGFMARTGQYGHHADGNQPAGRASRYGYQYCIISENIAFQFNSAGFTTEKLTQAFFQGWKSSPGHRKNMLDPAVTEIGVAVAQSKQSGYYYAVQMFGRPKSLRIEFQVANNTATAIQYKLGNQLFPLPPRAIRTHQLCRSENLRFHWPDQQENTLVQPNNGNRYTIRREGQKFRVFN</sequence>
<accession>D8K6F4</accession>
<gene>
    <name evidence="4" type="ordered locus">Nwat_1592</name>
</gene>
<dbReference type="OrthoDB" id="68195at2"/>
<dbReference type="Pfam" id="PF00188">
    <property type="entry name" value="CAP"/>
    <property type="match status" value="1"/>
</dbReference>
<dbReference type="Proteomes" id="UP000000393">
    <property type="component" value="Chromosome"/>
</dbReference>
<evidence type="ECO:0000259" key="3">
    <source>
        <dbReference type="Pfam" id="PF00188"/>
    </source>
</evidence>
<dbReference type="InterPro" id="IPR035940">
    <property type="entry name" value="CAP_sf"/>
</dbReference>
<proteinExistence type="predicted"/>
<feature type="domain" description="SCP" evidence="3">
    <location>
        <begin position="55"/>
        <end position="178"/>
    </location>
</feature>
<dbReference type="InterPro" id="IPR014044">
    <property type="entry name" value="CAP_dom"/>
</dbReference>
<dbReference type="RefSeq" id="WP_013220573.1">
    <property type="nucleotide sequence ID" value="NC_014315.1"/>
</dbReference>
<dbReference type="eggNOG" id="COG2340">
    <property type="taxonomic scope" value="Bacteria"/>
</dbReference>
<dbReference type="CDD" id="cd05379">
    <property type="entry name" value="CAP_bacterial"/>
    <property type="match status" value="1"/>
</dbReference>
<protein>
    <submittedName>
        <fullName evidence="4">SCP-like extracellular</fullName>
    </submittedName>
</protein>
<dbReference type="Gene3D" id="3.40.33.10">
    <property type="entry name" value="CAP"/>
    <property type="match status" value="1"/>
</dbReference>
<dbReference type="AlphaFoldDB" id="D8K6F4"/>
<dbReference type="KEGG" id="nwa:Nwat_1592"/>
<feature type="chain" id="PRO_5003116597" evidence="2">
    <location>
        <begin position="23"/>
        <end position="259"/>
    </location>
</feature>
<evidence type="ECO:0000256" key="1">
    <source>
        <dbReference type="SAM" id="MobiDB-lite"/>
    </source>
</evidence>
<keyword evidence="2" id="KW-0732">Signal</keyword>
<evidence type="ECO:0000313" key="4">
    <source>
        <dbReference type="EMBL" id="ADJ28481.1"/>
    </source>
</evidence>
<evidence type="ECO:0000313" key="5">
    <source>
        <dbReference type="Proteomes" id="UP000000393"/>
    </source>
</evidence>
<evidence type="ECO:0000256" key="2">
    <source>
        <dbReference type="SAM" id="SignalP"/>
    </source>
</evidence>
<dbReference type="SUPFAM" id="SSF55797">
    <property type="entry name" value="PR-1-like"/>
    <property type="match status" value="1"/>
</dbReference>
<feature type="signal peptide" evidence="2">
    <location>
        <begin position="1"/>
        <end position="22"/>
    </location>
</feature>
<feature type="region of interest" description="Disordered" evidence="1">
    <location>
        <begin position="27"/>
        <end position="48"/>
    </location>
</feature>
<dbReference type="STRING" id="105559.Nwat_1592"/>
<organism evidence="4 5">
    <name type="scientific">Nitrosococcus watsoni (strain C-113)</name>
    <dbReference type="NCBI Taxonomy" id="105559"/>
    <lineage>
        <taxon>Bacteria</taxon>
        <taxon>Pseudomonadati</taxon>
        <taxon>Pseudomonadota</taxon>
        <taxon>Gammaproteobacteria</taxon>
        <taxon>Chromatiales</taxon>
        <taxon>Chromatiaceae</taxon>
        <taxon>Nitrosococcus</taxon>
    </lineage>
</organism>
<keyword evidence="5" id="KW-1185">Reference proteome</keyword>